<evidence type="ECO:0000256" key="1">
    <source>
        <dbReference type="SAM" id="MobiDB-lite"/>
    </source>
</evidence>
<feature type="compositionally biased region" description="Acidic residues" evidence="1">
    <location>
        <begin position="115"/>
        <end position="126"/>
    </location>
</feature>
<dbReference type="InterPro" id="IPR011992">
    <property type="entry name" value="EF-hand-dom_pair"/>
</dbReference>
<feature type="region of interest" description="Disordered" evidence="1">
    <location>
        <begin position="87"/>
        <end position="132"/>
    </location>
</feature>
<proteinExistence type="predicted"/>
<dbReference type="SUPFAM" id="SSF47473">
    <property type="entry name" value="EF-hand"/>
    <property type="match status" value="1"/>
</dbReference>
<reference evidence="3 4" key="1">
    <citation type="submission" date="2013-11" db="EMBL/GenBank/DDBJ databases">
        <title>Metagenomic analysis of a methanogenic consortium involved in long chain n-alkane degradation.</title>
        <authorList>
            <person name="Davidova I.A."/>
            <person name="Callaghan A.V."/>
            <person name="Wawrik B."/>
            <person name="Pruitt S."/>
            <person name="Marks C."/>
            <person name="Duncan K.E."/>
            <person name="Suflita J.M."/>
        </authorList>
    </citation>
    <scope>NUCLEOTIDE SEQUENCE [LARGE SCALE GENOMIC DNA]</scope>
    <source>
        <strain evidence="3 4">SPR</strain>
    </source>
</reference>
<comment type="caution">
    <text evidence="3">The sequence shown here is derived from an EMBL/GenBank/DDBJ whole genome shotgun (WGS) entry which is preliminary data.</text>
</comment>
<feature type="region of interest" description="Disordered" evidence="1">
    <location>
        <begin position="161"/>
        <end position="197"/>
    </location>
</feature>
<dbReference type="STRING" id="1429043.X474_10310"/>
<dbReference type="InterPro" id="IPR018247">
    <property type="entry name" value="EF_Hand_1_Ca_BS"/>
</dbReference>
<gene>
    <name evidence="3" type="ORF">X474_10310</name>
</gene>
<dbReference type="Gene3D" id="1.10.238.10">
    <property type="entry name" value="EF-hand"/>
    <property type="match status" value="2"/>
</dbReference>
<organism evidence="3 4">
    <name type="scientific">Dethiosulfatarculus sandiegensis</name>
    <dbReference type="NCBI Taxonomy" id="1429043"/>
    <lineage>
        <taxon>Bacteria</taxon>
        <taxon>Pseudomonadati</taxon>
        <taxon>Thermodesulfobacteriota</taxon>
        <taxon>Desulfarculia</taxon>
        <taxon>Desulfarculales</taxon>
        <taxon>Desulfarculaceae</taxon>
        <taxon>Dethiosulfatarculus</taxon>
    </lineage>
</organism>
<dbReference type="EMBL" id="AZAC01000011">
    <property type="protein sequence ID" value="KIX14468.1"/>
    <property type="molecule type" value="Genomic_DNA"/>
</dbReference>
<accession>A0A0D2HVQ5</accession>
<dbReference type="OrthoDB" id="8401938at2"/>
<dbReference type="InterPro" id="IPR002048">
    <property type="entry name" value="EF_hand_dom"/>
</dbReference>
<evidence type="ECO:0000313" key="4">
    <source>
        <dbReference type="Proteomes" id="UP000032233"/>
    </source>
</evidence>
<dbReference type="AlphaFoldDB" id="A0A0D2HVQ5"/>
<dbReference type="Proteomes" id="UP000032233">
    <property type="component" value="Unassembled WGS sequence"/>
</dbReference>
<evidence type="ECO:0000259" key="2">
    <source>
        <dbReference type="PROSITE" id="PS50222"/>
    </source>
</evidence>
<dbReference type="CDD" id="cd00051">
    <property type="entry name" value="EFh"/>
    <property type="match status" value="1"/>
</dbReference>
<dbReference type="PROSITE" id="PS50222">
    <property type="entry name" value="EF_HAND_2"/>
    <property type="match status" value="2"/>
</dbReference>
<dbReference type="Pfam" id="PF13499">
    <property type="entry name" value="EF-hand_7"/>
    <property type="match status" value="1"/>
</dbReference>
<sequence length="262" mass="27451">MSISGITSDGNYYYDYSLQNKSTDQAEHEERAKQMASRMLADLDADEDGNLSVSEIGVDESLIAEADSDGDGLLSESELIGLLSSMGPPSMMGGPQGGQGGPPPDAEEQFSQMDTDGDGTITEEEFPAARPDDVTEEMASEMWGSLNSEGAENLTKEEFSAAMQAQGPPPGGGPGPAGADSAGNASTILGNSSDAEDETELDMNAILAKILTNYGQDQYQQSMDNTLINMMSTGSGLNANAWRVVLNLKDQGASLMFVGYSG</sequence>
<keyword evidence="4" id="KW-1185">Reference proteome</keyword>
<dbReference type="GO" id="GO:0005509">
    <property type="term" value="F:calcium ion binding"/>
    <property type="evidence" value="ECO:0007669"/>
    <property type="project" value="InterPro"/>
</dbReference>
<protein>
    <recommendedName>
        <fullName evidence="2">EF-hand domain-containing protein</fullName>
    </recommendedName>
</protein>
<dbReference type="PROSITE" id="PS00018">
    <property type="entry name" value="EF_HAND_1"/>
    <property type="match status" value="2"/>
</dbReference>
<dbReference type="InParanoid" id="A0A0D2HVQ5"/>
<feature type="domain" description="EF-hand" evidence="2">
    <location>
        <begin position="54"/>
        <end position="89"/>
    </location>
</feature>
<feature type="domain" description="EF-hand" evidence="2">
    <location>
        <begin position="101"/>
        <end position="136"/>
    </location>
</feature>
<evidence type="ECO:0000313" key="3">
    <source>
        <dbReference type="EMBL" id="KIX14468.1"/>
    </source>
</evidence>
<dbReference type="SMART" id="SM00054">
    <property type="entry name" value="EFh"/>
    <property type="match status" value="2"/>
</dbReference>
<dbReference type="RefSeq" id="WP_044348309.1">
    <property type="nucleotide sequence ID" value="NZ_AZAC01000011.1"/>
</dbReference>
<name>A0A0D2HVQ5_9BACT</name>